<name>F6HTJ8_VITVI</name>
<accession>F6HTJ8</accession>
<protein>
    <submittedName>
        <fullName evidence="1">Uncharacterized protein</fullName>
    </submittedName>
</protein>
<reference evidence="2" key="1">
    <citation type="journal article" date="2007" name="Nature">
        <title>The grapevine genome sequence suggests ancestral hexaploidization in major angiosperm phyla.</title>
        <authorList>
            <consortium name="The French-Italian Public Consortium for Grapevine Genome Characterization."/>
            <person name="Jaillon O."/>
            <person name="Aury J.-M."/>
            <person name="Noel B."/>
            <person name="Policriti A."/>
            <person name="Clepet C."/>
            <person name="Casagrande A."/>
            <person name="Choisne N."/>
            <person name="Aubourg S."/>
            <person name="Vitulo N."/>
            <person name="Jubin C."/>
            <person name="Vezzi A."/>
            <person name="Legeai F."/>
            <person name="Hugueney P."/>
            <person name="Dasilva C."/>
            <person name="Horner D."/>
            <person name="Mica E."/>
            <person name="Jublot D."/>
            <person name="Poulain J."/>
            <person name="Bruyere C."/>
            <person name="Billault A."/>
            <person name="Segurens B."/>
            <person name="Gouyvenoux M."/>
            <person name="Ugarte E."/>
            <person name="Cattonaro F."/>
            <person name="Anthouard V."/>
            <person name="Vico V."/>
            <person name="Del Fabbro C."/>
            <person name="Alaux M."/>
            <person name="Di Gaspero G."/>
            <person name="Dumas V."/>
            <person name="Felice N."/>
            <person name="Paillard S."/>
            <person name="Juman I."/>
            <person name="Moroldo M."/>
            <person name="Scalabrin S."/>
            <person name="Canaguier A."/>
            <person name="Le Clainche I."/>
            <person name="Malacrida G."/>
            <person name="Durand E."/>
            <person name="Pesole G."/>
            <person name="Laucou V."/>
            <person name="Chatelet P."/>
            <person name="Merdinoglu D."/>
            <person name="Delledonne M."/>
            <person name="Pezzotti M."/>
            <person name="Lecharny A."/>
            <person name="Scarpelli C."/>
            <person name="Artiguenave F."/>
            <person name="Pe M.E."/>
            <person name="Valle G."/>
            <person name="Morgante M."/>
            <person name="Caboche M."/>
            <person name="Adam-Blondon A.-F."/>
            <person name="Weissenbach J."/>
            <person name="Quetier F."/>
            <person name="Wincker P."/>
        </authorList>
    </citation>
    <scope>NUCLEOTIDE SEQUENCE [LARGE SCALE GENOMIC DNA]</scope>
    <source>
        <strain evidence="2">cv. Pinot noir / PN40024</strain>
    </source>
</reference>
<dbReference type="AlphaFoldDB" id="F6HTJ8"/>
<dbReference type="InParanoid" id="F6HTJ8"/>
<dbReference type="HOGENOM" id="CLU_2417682_0_0_1"/>
<evidence type="ECO:0000313" key="1">
    <source>
        <dbReference type="EMBL" id="CCB58008.1"/>
    </source>
</evidence>
<dbReference type="Proteomes" id="UP000009183">
    <property type="component" value="Chromosome 3"/>
</dbReference>
<sequence>MRAWFMHVVNNVELSSRFTILSYNDEGDMDVDSLGPHHSKGIYDEEGTRRTRSNFPNIFFSFFHLSFFFFKTEFSLCNEQDTDDQLVSGTRA</sequence>
<organism evidence="1 2">
    <name type="scientific">Vitis vinifera</name>
    <name type="common">Grape</name>
    <dbReference type="NCBI Taxonomy" id="29760"/>
    <lineage>
        <taxon>Eukaryota</taxon>
        <taxon>Viridiplantae</taxon>
        <taxon>Streptophyta</taxon>
        <taxon>Embryophyta</taxon>
        <taxon>Tracheophyta</taxon>
        <taxon>Spermatophyta</taxon>
        <taxon>Magnoliopsida</taxon>
        <taxon>eudicotyledons</taxon>
        <taxon>Gunneridae</taxon>
        <taxon>Pentapetalae</taxon>
        <taxon>rosids</taxon>
        <taxon>Vitales</taxon>
        <taxon>Vitaceae</taxon>
        <taxon>Viteae</taxon>
        <taxon>Vitis</taxon>
    </lineage>
</organism>
<evidence type="ECO:0000313" key="2">
    <source>
        <dbReference type="Proteomes" id="UP000009183"/>
    </source>
</evidence>
<dbReference type="EMBL" id="FN596248">
    <property type="protein sequence ID" value="CCB58008.1"/>
    <property type="molecule type" value="Genomic_DNA"/>
</dbReference>
<gene>
    <name evidence="1" type="ordered locus">VIT_03s0017g01200</name>
</gene>
<dbReference type="PaxDb" id="29760-VIT_03s0017g01200.t01"/>
<proteinExistence type="predicted"/>
<keyword evidence="2" id="KW-1185">Reference proteome</keyword>